<dbReference type="RefSeq" id="WP_097903080.1">
    <property type="nucleotide sequence ID" value="NZ_NVLK01000011.1"/>
</dbReference>
<protein>
    <recommendedName>
        <fullName evidence="3">DUF3291 domain-containing protein</fullName>
    </recommendedName>
</protein>
<accession>A0A2A7I0S9</accession>
<evidence type="ECO:0000313" key="1">
    <source>
        <dbReference type="EMBL" id="PEC22838.1"/>
    </source>
</evidence>
<name>A0A2A7I0S9_BACCE</name>
<dbReference type="EMBL" id="NVLK01000011">
    <property type="protein sequence ID" value="PEC22838.1"/>
    <property type="molecule type" value="Genomic_DNA"/>
</dbReference>
<sequence length="113" mass="13565">MFISVTRMRLKGKRMLPFFFIYTTRSGLQANKANGLIHSSFAKEGWYTYWTLTVWENKEYMKEFRNNGNHLKAMKIARKIASELEYTNWEQDTIPTWDNCKEVLHSKYGRELK</sequence>
<dbReference type="Proteomes" id="UP000220006">
    <property type="component" value="Unassembled WGS sequence"/>
</dbReference>
<evidence type="ECO:0000313" key="2">
    <source>
        <dbReference type="Proteomes" id="UP000220006"/>
    </source>
</evidence>
<dbReference type="AlphaFoldDB" id="A0A2A7I0S9"/>
<dbReference type="SUPFAM" id="SSF54909">
    <property type="entry name" value="Dimeric alpha+beta barrel"/>
    <property type="match status" value="1"/>
</dbReference>
<evidence type="ECO:0008006" key="3">
    <source>
        <dbReference type="Google" id="ProtNLM"/>
    </source>
</evidence>
<gene>
    <name evidence="1" type="ORF">COM96_06375</name>
</gene>
<proteinExistence type="predicted"/>
<organism evidence="1 2">
    <name type="scientific">Bacillus cereus</name>
    <dbReference type="NCBI Taxonomy" id="1396"/>
    <lineage>
        <taxon>Bacteria</taxon>
        <taxon>Bacillati</taxon>
        <taxon>Bacillota</taxon>
        <taxon>Bacilli</taxon>
        <taxon>Bacillales</taxon>
        <taxon>Bacillaceae</taxon>
        <taxon>Bacillus</taxon>
        <taxon>Bacillus cereus group</taxon>
    </lineage>
</organism>
<reference evidence="1 2" key="1">
    <citation type="submission" date="2017-09" db="EMBL/GenBank/DDBJ databases">
        <title>Large-scale bioinformatics analysis of Bacillus genomes uncovers conserved roles of natural products in bacterial physiology.</title>
        <authorList>
            <consortium name="Agbiome Team Llc"/>
            <person name="Bleich R.M."/>
            <person name="Grubbs K.J."/>
            <person name="Santa Maria K.C."/>
            <person name="Allen S.E."/>
            <person name="Farag S."/>
            <person name="Shank E.A."/>
            <person name="Bowers A."/>
        </authorList>
    </citation>
    <scope>NUCLEOTIDE SEQUENCE [LARGE SCALE GENOMIC DNA]</scope>
    <source>
        <strain evidence="1 2">AFS096845</strain>
    </source>
</reference>
<dbReference type="InterPro" id="IPR011008">
    <property type="entry name" value="Dimeric_a/b-barrel"/>
</dbReference>
<comment type="caution">
    <text evidence="1">The sequence shown here is derived from an EMBL/GenBank/DDBJ whole genome shotgun (WGS) entry which is preliminary data.</text>
</comment>